<dbReference type="HAMAP" id="MF_00050">
    <property type="entry name" value="EF_Ts"/>
    <property type="match status" value="1"/>
</dbReference>
<dbReference type="PANTHER" id="PTHR11741">
    <property type="entry name" value="ELONGATION FACTOR TS"/>
    <property type="match status" value="1"/>
</dbReference>
<dbReference type="Gene3D" id="3.30.479.20">
    <property type="entry name" value="Elongation factor Ts, dimerisation domain"/>
    <property type="match status" value="1"/>
</dbReference>
<keyword evidence="4 5" id="KW-0648">Protein biosynthesis</keyword>
<evidence type="ECO:0000256" key="2">
    <source>
        <dbReference type="ARBA" id="ARBA00016956"/>
    </source>
</evidence>
<dbReference type="SUPFAM" id="SSF54713">
    <property type="entry name" value="Elongation factor Ts (EF-Ts), dimerisation domain"/>
    <property type="match status" value="1"/>
</dbReference>
<dbReference type="Proteomes" id="UP000177614">
    <property type="component" value="Unassembled WGS sequence"/>
</dbReference>
<reference evidence="9 10" key="1">
    <citation type="journal article" date="2016" name="Nat. Commun.">
        <title>Thousands of microbial genomes shed light on interconnected biogeochemical processes in an aquifer system.</title>
        <authorList>
            <person name="Anantharaman K."/>
            <person name="Brown C.T."/>
            <person name="Hug L.A."/>
            <person name="Sharon I."/>
            <person name="Castelle C.J."/>
            <person name="Probst A.J."/>
            <person name="Thomas B.C."/>
            <person name="Singh A."/>
            <person name="Wilkins M.J."/>
            <person name="Karaoz U."/>
            <person name="Brodie E.L."/>
            <person name="Williams K.H."/>
            <person name="Hubbard S.S."/>
            <person name="Banfield J.F."/>
        </authorList>
    </citation>
    <scope>NUCLEOTIDE SEQUENCE [LARGE SCALE GENOMIC DNA]</scope>
</reference>
<evidence type="ECO:0000256" key="5">
    <source>
        <dbReference type="HAMAP-Rule" id="MF_00050"/>
    </source>
</evidence>
<evidence type="ECO:0000256" key="3">
    <source>
        <dbReference type="ARBA" id="ARBA00022768"/>
    </source>
</evidence>
<gene>
    <name evidence="5" type="primary">tsf</name>
    <name evidence="9" type="ORF">A2V81_00360</name>
</gene>
<evidence type="ECO:0000313" key="10">
    <source>
        <dbReference type="Proteomes" id="UP000177614"/>
    </source>
</evidence>
<protein>
    <recommendedName>
        <fullName evidence="2 5">Elongation factor Ts</fullName>
        <shortName evidence="5">EF-Ts</shortName>
    </recommendedName>
</protein>
<comment type="similarity">
    <text evidence="1 5 6">Belongs to the EF-Ts family.</text>
</comment>
<evidence type="ECO:0000256" key="7">
    <source>
        <dbReference type="RuleBase" id="RU000643"/>
    </source>
</evidence>
<dbReference type="EMBL" id="MEWR01000022">
    <property type="protein sequence ID" value="OGC81693.1"/>
    <property type="molecule type" value="Genomic_DNA"/>
</dbReference>
<proteinExistence type="inferred from homology"/>
<evidence type="ECO:0000256" key="6">
    <source>
        <dbReference type="RuleBase" id="RU000642"/>
    </source>
</evidence>
<dbReference type="InterPro" id="IPR001816">
    <property type="entry name" value="Transl_elong_EFTs/EF1B"/>
</dbReference>
<evidence type="ECO:0000256" key="1">
    <source>
        <dbReference type="ARBA" id="ARBA00005532"/>
    </source>
</evidence>
<dbReference type="STRING" id="1817814.A2V81_00360"/>
<evidence type="ECO:0000256" key="4">
    <source>
        <dbReference type="ARBA" id="ARBA00022917"/>
    </source>
</evidence>
<dbReference type="PROSITE" id="PS01126">
    <property type="entry name" value="EF_TS_1"/>
    <property type="match status" value="1"/>
</dbReference>
<evidence type="ECO:0000259" key="8">
    <source>
        <dbReference type="Pfam" id="PF00889"/>
    </source>
</evidence>
<dbReference type="InterPro" id="IPR018101">
    <property type="entry name" value="Transl_elong_Ts_CS"/>
</dbReference>
<dbReference type="SUPFAM" id="SSF46934">
    <property type="entry name" value="UBA-like"/>
    <property type="match status" value="1"/>
</dbReference>
<dbReference type="Gene3D" id="1.10.8.10">
    <property type="entry name" value="DNA helicase RuvA subunit, C-terminal domain"/>
    <property type="match status" value="1"/>
</dbReference>
<name>A0A1F4XKS9_9BACT</name>
<feature type="region of interest" description="Involved in Mg(2+) ion dislocation from EF-Tu" evidence="5">
    <location>
        <begin position="80"/>
        <end position="83"/>
    </location>
</feature>
<accession>A0A1F4XKS9</accession>
<dbReference type="InterPro" id="IPR014039">
    <property type="entry name" value="Transl_elong_EFTs/EF1B_dimer"/>
</dbReference>
<sequence length="196" mass="21998">MITSQQVHALRAKTGLGMMDCKKALEEAKGDEEKAIEILRKKGFAKAGEKASRTAAQGLVLSYIHSNQKVGSLIEVNCETDFVARTDDFQNFCRDLAMHVTAANPIYLSPSEVPAELLDKETEIYTEQIKNEGKKPEIVKQIVDAKLKKFTEEVSLLTQPFIKNTDITIEQYVKEMVSKTGENIQIKRFARFSLNA</sequence>
<comment type="function">
    <text evidence="5 6">Associates with the EF-Tu.GDP complex and induces the exchange of GDP to GTP. It remains bound to the aminoacyl-tRNA.EF-Tu.GTP complex up to the GTP hydrolysis stage on the ribosome.</text>
</comment>
<dbReference type="NCBIfam" id="TIGR00116">
    <property type="entry name" value="tsf"/>
    <property type="match status" value="1"/>
</dbReference>
<organism evidence="9 10">
    <name type="scientific">Candidatus Abawacabacteria bacterium RBG_16_42_10</name>
    <dbReference type="NCBI Taxonomy" id="1817814"/>
    <lineage>
        <taxon>Bacteria</taxon>
        <taxon>Candidatus Abawacaibacteriota</taxon>
    </lineage>
</organism>
<comment type="caution">
    <text evidence="9">The sequence shown here is derived from an EMBL/GenBank/DDBJ whole genome shotgun (WGS) entry which is preliminary data.</text>
</comment>
<feature type="domain" description="Translation elongation factor EFTs/EF1B dimerisation" evidence="8">
    <location>
        <begin position="93"/>
        <end position="194"/>
    </location>
</feature>
<dbReference type="GO" id="GO:0003746">
    <property type="term" value="F:translation elongation factor activity"/>
    <property type="evidence" value="ECO:0007669"/>
    <property type="project" value="UniProtKB-UniRule"/>
</dbReference>
<dbReference type="Pfam" id="PF00889">
    <property type="entry name" value="EF_TS"/>
    <property type="match status" value="1"/>
</dbReference>
<dbReference type="PROSITE" id="PS01127">
    <property type="entry name" value="EF_TS_2"/>
    <property type="match status" value="1"/>
</dbReference>
<dbReference type="CDD" id="cd14275">
    <property type="entry name" value="UBA_EF-Ts"/>
    <property type="match status" value="1"/>
</dbReference>
<dbReference type="InterPro" id="IPR009060">
    <property type="entry name" value="UBA-like_sf"/>
</dbReference>
<keyword evidence="3 5" id="KW-0251">Elongation factor</keyword>
<dbReference type="AlphaFoldDB" id="A0A1F4XKS9"/>
<evidence type="ECO:0000313" key="9">
    <source>
        <dbReference type="EMBL" id="OGC81693.1"/>
    </source>
</evidence>
<dbReference type="FunFam" id="1.10.8.10:FF:000001">
    <property type="entry name" value="Elongation factor Ts"/>
    <property type="match status" value="1"/>
</dbReference>
<dbReference type="Gene3D" id="1.10.286.20">
    <property type="match status" value="1"/>
</dbReference>
<keyword evidence="5" id="KW-0963">Cytoplasm</keyword>
<dbReference type="PANTHER" id="PTHR11741:SF0">
    <property type="entry name" value="ELONGATION FACTOR TS, MITOCHONDRIAL"/>
    <property type="match status" value="1"/>
</dbReference>
<dbReference type="InterPro" id="IPR036402">
    <property type="entry name" value="EF-Ts_dimer_sf"/>
</dbReference>
<comment type="subcellular location">
    <subcellularLocation>
        <location evidence="5 7">Cytoplasm</location>
    </subcellularLocation>
</comment>
<dbReference type="GO" id="GO:0005737">
    <property type="term" value="C:cytoplasm"/>
    <property type="evidence" value="ECO:0007669"/>
    <property type="project" value="UniProtKB-SubCell"/>
</dbReference>